<gene>
    <name evidence="1" type="ordered locus">ASAC_0198</name>
</gene>
<dbReference type="OrthoDB" id="45232at2157"/>
<dbReference type="Proteomes" id="UP000000346">
    <property type="component" value="Chromosome"/>
</dbReference>
<sequence>MESSRLIAKARLEDLGTDYNGADSGVIRFFNRFSELYGSYLGGAMVAKGEKVLVLMRTDIVTPDGLTLRNGDTVFIDVGTALGLISLGFAEPALTWSLNLDSWLKSLRKSTK</sequence>
<name>D9PZW7_ACIS3</name>
<accession>D9PZW7</accession>
<evidence type="ECO:0000313" key="1">
    <source>
        <dbReference type="EMBL" id="ADL18605.1"/>
    </source>
</evidence>
<organism evidence="1 2">
    <name type="scientific">Acidilobus saccharovorans (strain DSM 16705 / JCM 18335 / VKM B-2471 / 345-15)</name>
    <dbReference type="NCBI Taxonomy" id="666510"/>
    <lineage>
        <taxon>Archaea</taxon>
        <taxon>Thermoproteota</taxon>
        <taxon>Thermoprotei</taxon>
        <taxon>Acidilobales</taxon>
        <taxon>Acidilobaceae</taxon>
        <taxon>Acidilobus</taxon>
    </lineage>
</organism>
<dbReference type="RefSeq" id="WP_013266117.1">
    <property type="nucleotide sequence ID" value="NC_014374.1"/>
</dbReference>
<dbReference type="AlphaFoldDB" id="D9PZW7"/>
<dbReference type="STRING" id="666510.ASAC_0198"/>
<dbReference type="KEGG" id="asc:ASAC_0198"/>
<dbReference type="EMBL" id="CP001742">
    <property type="protein sequence ID" value="ADL18605.1"/>
    <property type="molecule type" value="Genomic_DNA"/>
</dbReference>
<keyword evidence="2" id="KW-1185">Reference proteome</keyword>
<dbReference type="GeneID" id="9498416"/>
<dbReference type="HOGENOM" id="CLU_2140062_0_0_2"/>
<dbReference type="InParanoid" id="D9PZW7"/>
<dbReference type="eggNOG" id="arCOG00551">
    <property type="taxonomic scope" value="Archaea"/>
</dbReference>
<proteinExistence type="predicted"/>
<evidence type="ECO:0000313" key="2">
    <source>
        <dbReference type="Proteomes" id="UP000000346"/>
    </source>
</evidence>
<protein>
    <submittedName>
        <fullName evidence="1">Uncharacterized protein</fullName>
    </submittedName>
</protein>
<reference evidence="1 2" key="1">
    <citation type="journal article" date="2010" name="Appl. Environ. Microbiol.">
        <title>The genome sequence of the crenarchaeon Acidilobus saccharovorans supports a new order, Acidilobales, and suggests an important ecological role in terrestrial acidic hot springs.</title>
        <authorList>
            <person name="Mardanov A.V."/>
            <person name="Svetlitchnyi V.A."/>
            <person name="Beletsky A.V."/>
            <person name="Prokofeva M.I."/>
            <person name="Bonch-Osmolovskaya E.A."/>
            <person name="Ravin N.V."/>
            <person name="Skryabin K.G."/>
        </authorList>
    </citation>
    <scope>NUCLEOTIDE SEQUENCE [LARGE SCALE GENOMIC DNA]</scope>
    <source>
        <strain evidence="2">DSM 16705 / JCM 18335 / VKM B-2471 / 345-15</strain>
    </source>
</reference>